<evidence type="ECO:0000313" key="1">
    <source>
        <dbReference type="Proteomes" id="UP000887580"/>
    </source>
</evidence>
<proteinExistence type="predicted"/>
<accession>A0AC35GR15</accession>
<organism evidence="1 2">
    <name type="scientific">Panagrolaimus sp. PS1159</name>
    <dbReference type="NCBI Taxonomy" id="55785"/>
    <lineage>
        <taxon>Eukaryota</taxon>
        <taxon>Metazoa</taxon>
        <taxon>Ecdysozoa</taxon>
        <taxon>Nematoda</taxon>
        <taxon>Chromadorea</taxon>
        <taxon>Rhabditida</taxon>
        <taxon>Tylenchina</taxon>
        <taxon>Panagrolaimomorpha</taxon>
        <taxon>Panagrolaimoidea</taxon>
        <taxon>Panagrolaimidae</taxon>
        <taxon>Panagrolaimus</taxon>
    </lineage>
</organism>
<name>A0AC35GR15_9BILA</name>
<sequence length="181" mass="20405">MLQKIILLLILALFPLSSYGIGCEEEFPGDTDRKLNWFPSCSSKIIIHSVKPIDEYGRPEYPVHVDVPLHIRVNLTNNGPVFTEGKVTTNLWSWGGWFGCDWHTVLTFGILSNLDACTNGIPCPIKRGNQEIIIVMDFTKWQTIIAILGNDAAYQIEQIISAPNGDSFCITVQARARKERW</sequence>
<reference evidence="2" key="1">
    <citation type="submission" date="2022-11" db="UniProtKB">
        <authorList>
            <consortium name="WormBaseParasite"/>
        </authorList>
    </citation>
    <scope>IDENTIFICATION</scope>
</reference>
<protein>
    <submittedName>
        <fullName evidence="2">MD-2-related lipid-recognition domain-containing protein</fullName>
    </submittedName>
</protein>
<evidence type="ECO:0000313" key="2">
    <source>
        <dbReference type="WBParaSite" id="PS1159_v2.g7767.t1"/>
    </source>
</evidence>
<dbReference type="WBParaSite" id="PS1159_v2.g7767.t1">
    <property type="protein sequence ID" value="PS1159_v2.g7767.t1"/>
    <property type="gene ID" value="PS1159_v2.g7767"/>
</dbReference>
<dbReference type="Proteomes" id="UP000887580">
    <property type="component" value="Unplaced"/>
</dbReference>